<evidence type="ECO:0000313" key="3">
    <source>
        <dbReference type="Proteomes" id="UP000054485"/>
    </source>
</evidence>
<gene>
    <name evidence="2" type="ORF">CY34DRAFT_807749</name>
</gene>
<name>A0A0D0ADY9_9AGAM</name>
<evidence type="ECO:0000313" key="2">
    <source>
        <dbReference type="EMBL" id="KIK39901.1"/>
    </source>
</evidence>
<keyword evidence="3" id="KW-1185">Reference proteome</keyword>
<dbReference type="InParanoid" id="A0A0D0ADY9"/>
<reference evidence="2 3" key="1">
    <citation type="submission" date="2014-04" db="EMBL/GenBank/DDBJ databases">
        <authorList>
            <consortium name="DOE Joint Genome Institute"/>
            <person name="Kuo A."/>
            <person name="Ruytinx J."/>
            <person name="Rineau F."/>
            <person name="Colpaert J."/>
            <person name="Kohler A."/>
            <person name="Nagy L.G."/>
            <person name="Floudas D."/>
            <person name="Copeland A."/>
            <person name="Barry K.W."/>
            <person name="Cichocki N."/>
            <person name="Veneault-Fourrey C."/>
            <person name="LaButti K."/>
            <person name="Lindquist E.A."/>
            <person name="Lipzen A."/>
            <person name="Lundell T."/>
            <person name="Morin E."/>
            <person name="Murat C."/>
            <person name="Sun H."/>
            <person name="Tunlid A."/>
            <person name="Henrissat B."/>
            <person name="Grigoriev I.V."/>
            <person name="Hibbett D.S."/>
            <person name="Martin F."/>
            <person name="Nordberg H.P."/>
            <person name="Cantor M.N."/>
            <person name="Hua S.X."/>
        </authorList>
    </citation>
    <scope>NUCLEOTIDE SEQUENCE [LARGE SCALE GENOMIC DNA]</scope>
    <source>
        <strain evidence="2 3">UH-Slu-Lm8-n1</strain>
    </source>
</reference>
<accession>A0A0D0ADY9</accession>
<dbReference type="HOGENOM" id="CLU_1918464_0_0_1"/>
<feature type="region of interest" description="Disordered" evidence="1">
    <location>
        <begin position="73"/>
        <end position="99"/>
    </location>
</feature>
<protein>
    <submittedName>
        <fullName evidence="2">Uncharacterized protein</fullName>
    </submittedName>
</protein>
<sequence length="132" mass="14783">MNSLFAELGVGIPTVGCEVQLPWGRIMNSLLRRAPATTSQLLHTRPGQSHPARTRLIRPTSTRAHQLAALFLHPKPDSPFEPEAIRVPSGENETELTESVCPRKGPLTRYFIPQLDSFIHKTRNNASPIRRE</sequence>
<dbReference type="AlphaFoldDB" id="A0A0D0ADY9"/>
<reference evidence="3" key="2">
    <citation type="submission" date="2015-01" db="EMBL/GenBank/DDBJ databases">
        <title>Evolutionary Origins and Diversification of the Mycorrhizal Mutualists.</title>
        <authorList>
            <consortium name="DOE Joint Genome Institute"/>
            <consortium name="Mycorrhizal Genomics Consortium"/>
            <person name="Kohler A."/>
            <person name="Kuo A."/>
            <person name="Nagy L.G."/>
            <person name="Floudas D."/>
            <person name="Copeland A."/>
            <person name="Barry K.W."/>
            <person name="Cichocki N."/>
            <person name="Veneault-Fourrey C."/>
            <person name="LaButti K."/>
            <person name="Lindquist E.A."/>
            <person name="Lipzen A."/>
            <person name="Lundell T."/>
            <person name="Morin E."/>
            <person name="Murat C."/>
            <person name="Riley R."/>
            <person name="Ohm R."/>
            <person name="Sun H."/>
            <person name="Tunlid A."/>
            <person name="Henrissat B."/>
            <person name="Grigoriev I.V."/>
            <person name="Hibbett D.S."/>
            <person name="Martin F."/>
        </authorList>
    </citation>
    <scope>NUCLEOTIDE SEQUENCE [LARGE SCALE GENOMIC DNA]</scope>
    <source>
        <strain evidence="3">UH-Slu-Lm8-n1</strain>
    </source>
</reference>
<dbReference type="EMBL" id="KN835324">
    <property type="protein sequence ID" value="KIK39901.1"/>
    <property type="molecule type" value="Genomic_DNA"/>
</dbReference>
<evidence type="ECO:0000256" key="1">
    <source>
        <dbReference type="SAM" id="MobiDB-lite"/>
    </source>
</evidence>
<dbReference type="Proteomes" id="UP000054485">
    <property type="component" value="Unassembled WGS sequence"/>
</dbReference>
<organism evidence="2 3">
    <name type="scientific">Suillus luteus UH-Slu-Lm8-n1</name>
    <dbReference type="NCBI Taxonomy" id="930992"/>
    <lineage>
        <taxon>Eukaryota</taxon>
        <taxon>Fungi</taxon>
        <taxon>Dikarya</taxon>
        <taxon>Basidiomycota</taxon>
        <taxon>Agaricomycotina</taxon>
        <taxon>Agaricomycetes</taxon>
        <taxon>Agaricomycetidae</taxon>
        <taxon>Boletales</taxon>
        <taxon>Suillineae</taxon>
        <taxon>Suillaceae</taxon>
        <taxon>Suillus</taxon>
    </lineage>
</organism>
<proteinExistence type="predicted"/>
<dbReference type="OrthoDB" id="10659101at2759"/>